<dbReference type="SMART" id="SM00968">
    <property type="entry name" value="SMC_hinge"/>
    <property type="match status" value="1"/>
</dbReference>
<evidence type="ECO:0000256" key="9">
    <source>
        <dbReference type="SAM" id="Coils"/>
    </source>
</evidence>
<evidence type="ECO:0000256" key="4">
    <source>
        <dbReference type="ARBA" id="ARBA00022776"/>
    </source>
</evidence>
<reference evidence="12 13" key="1">
    <citation type="journal article" date="2014" name="Am. J. Bot.">
        <title>Genome assembly and annotation for red clover (Trifolium pratense; Fabaceae).</title>
        <authorList>
            <person name="Istvanek J."/>
            <person name="Jaros M."/>
            <person name="Krenek A."/>
            <person name="Repkova J."/>
        </authorList>
    </citation>
    <scope>NUCLEOTIDE SEQUENCE [LARGE SCALE GENOMIC DNA]</scope>
    <source>
        <strain evidence="13">cv. Tatra</strain>
        <tissue evidence="12">Young leaves</tissue>
    </source>
</reference>
<dbReference type="GO" id="GO:0005524">
    <property type="term" value="F:ATP binding"/>
    <property type="evidence" value="ECO:0007669"/>
    <property type="project" value="InterPro"/>
</dbReference>
<dbReference type="GO" id="GO:0005694">
    <property type="term" value="C:chromosome"/>
    <property type="evidence" value="ECO:0007669"/>
    <property type="project" value="InterPro"/>
</dbReference>
<keyword evidence="5 9" id="KW-0175">Coiled coil</keyword>
<keyword evidence="8" id="KW-0131">Cell cycle</keyword>
<evidence type="ECO:0000256" key="6">
    <source>
        <dbReference type="ARBA" id="ARBA00023242"/>
    </source>
</evidence>
<dbReference type="FunFam" id="3.40.50.300:FF:000370">
    <property type="entry name" value="Structural maintenance of chromosomes 3"/>
    <property type="match status" value="1"/>
</dbReference>
<dbReference type="InterPro" id="IPR036277">
    <property type="entry name" value="SMC_hinge_sf"/>
</dbReference>
<evidence type="ECO:0000259" key="11">
    <source>
        <dbReference type="SMART" id="SM00968"/>
    </source>
</evidence>
<feature type="coiled-coil region" evidence="9">
    <location>
        <begin position="447"/>
        <end position="480"/>
    </location>
</feature>
<dbReference type="Pfam" id="PF02463">
    <property type="entry name" value="SMC_N"/>
    <property type="match status" value="1"/>
</dbReference>
<keyword evidence="6" id="KW-0539">Nucleus</keyword>
<dbReference type="SUPFAM" id="SSF52540">
    <property type="entry name" value="P-loop containing nucleoside triphosphate hydrolases"/>
    <property type="match status" value="1"/>
</dbReference>
<dbReference type="ExpressionAtlas" id="A0A2K3NM53">
    <property type="expression patterns" value="baseline"/>
</dbReference>
<protein>
    <submittedName>
        <fullName evidence="12">Structural maintenance of chromosomes protein 3-like</fullName>
    </submittedName>
</protein>
<feature type="coiled-coil region" evidence="9">
    <location>
        <begin position="924"/>
        <end position="972"/>
    </location>
</feature>
<dbReference type="CDD" id="cd03272">
    <property type="entry name" value="ABC_SMC3_euk"/>
    <property type="match status" value="1"/>
</dbReference>
<evidence type="ECO:0000256" key="2">
    <source>
        <dbReference type="ARBA" id="ARBA00005917"/>
    </source>
</evidence>
<feature type="non-terminal residue" evidence="12">
    <location>
        <position position="1"/>
    </location>
</feature>
<evidence type="ECO:0000256" key="7">
    <source>
        <dbReference type="ARBA" id="ARBA00023254"/>
    </source>
</evidence>
<dbReference type="InterPro" id="IPR027417">
    <property type="entry name" value="P-loop_NTPase"/>
</dbReference>
<dbReference type="Gene3D" id="3.30.70.1620">
    <property type="match status" value="1"/>
</dbReference>
<gene>
    <name evidence="12" type="ORF">L195_g000520</name>
</gene>
<evidence type="ECO:0000256" key="3">
    <source>
        <dbReference type="ARBA" id="ARBA00022618"/>
    </source>
</evidence>
<reference evidence="12 13" key="2">
    <citation type="journal article" date="2017" name="Front. Plant Sci.">
        <title>Gene Classification and Mining of Molecular Markers Useful in Red Clover (Trifolium pratense) Breeding.</title>
        <authorList>
            <person name="Istvanek J."/>
            <person name="Dluhosova J."/>
            <person name="Dluhos P."/>
            <person name="Patkova L."/>
            <person name="Nedelnik J."/>
            <person name="Repkova J."/>
        </authorList>
    </citation>
    <scope>NUCLEOTIDE SEQUENCE [LARGE SCALE GENOMIC DNA]</scope>
    <source>
        <strain evidence="13">cv. Tatra</strain>
        <tissue evidence="12">Young leaves</tissue>
    </source>
</reference>
<dbReference type="GO" id="GO:0051321">
    <property type="term" value="P:meiotic cell cycle"/>
    <property type="evidence" value="ECO:0007669"/>
    <property type="project" value="UniProtKB-KW"/>
</dbReference>
<keyword evidence="7" id="KW-0469">Meiosis</keyword>
<feature type="domain" description="SMC hinge" evidence="11">
    <location>
        <begin position="569"/>
        <end position="681"/>
    </location>
</feature>
<dbReference type="GO" id="GO:0005634">
    <property type="term" value="C:nucleus"/>
    <property type="evidence" value="ECO:0007669"/>
    <property type="project" value="UniProtKB-SubCell"/>
</dbReference>
<evidence type="ECO:0000256" key="10">
    <source>
        <dbReference type="SAM" id="MobiDB-lite"/>
    </source>
</evidence>
<dbReference type="SUPFAM" id="SSF75553">
    <property type="entry name" value="Smc hinge domain"/>
    <property type="match status" value="1"/>
</dbReference>
<name>A0A2K3NM53_TRIPR</name>
<evidence type="ECO:0000256" key="1">
    <source>
        <dbReference type="ARBA" id="ARBA00004123"/>
    </source>
</evidence>
<dbReference type="Pfam" id="PF06470">
    <property type="entry name" value="SMC_hinge"/>
    <property type="match status" value="1"/>
</dbReference>
<dbReference type="GO" id="GO:0051276">
    <property type="term" value="P:chromosome organization"/>
    <property type="evidence" value="ECO:0007669"/>
    <property type="project" value="InterPro"/>
</dbReference>
<organism evidence="12 13">
    <name type="scientific">Trifolium pratense</name>
    <name type="common">Red clover</name>
    <dbReference type="NCBI Taxonomy" id="57577"/>
    <lineage>
        <taxon>Eukaryota</taxon>
        <taxon>Viridiplantae</taxon>
        <taxon>Streptophyta</taxon>
        <taxon>Embryophyta</taxon>
        <taxon>Tracheophyta</taxon>
        <taxon>Spermatophyta</taxon>
        <taxon>Magnoliopsida</taxon>
        <taxon>eudicotyledons</taxon>
        <taxon>Gunneridae</taxon>
        <taxon>Pentapetalae</taxon>
        <taxon>rosids</taxon>
        <taxon>fabids</taxon>
        <taxon>Fabales</taxon>
        <taxon>Fabaceae</taxon>
        <taxon>Papilionoideae</taxon>
        <taxon>50 kb inversion clade</taxon>
        <taxon>NPAAA clade</taxon>
        <taxon>Hologalegina</taxon>
        <taxon>IRL clade</taxon>
        <taxon>Trifolieae</taxon>
        <taxon>Trifolium</taxon>
    </lineage>
</organism>
<evidence type="ECO:0000313" key="13">
    <source>
        <dbReference type="Proteomes" id="UP000236291"/>
    </source>
</evidence>
<dbReference type="InterPro" id="IPR041741">
    <property type="entry name" value="SMC3_ABC_euk"/>
</dbReference>
<comment type="caution">
    <text evidence="12">The sequence shown here is derived from an EMBL/GenBank/DDBJ whole genome shotgun (WGS) entry which is preliminary data.</text>
</comment>
<dbReference type="InterPro" id="IPR010935">
    <property type="entry name" value="SMC_hinge"/>
</dbReference>
<feature type="coiled-coil region" evidence="9">
    <location>
        <begin position="315"/>
        <end position="398"/>
    </location>
</feature>
<feature type="coiled-coil region" evidence="9">
    <location>
        <begin position="185"/>
        <end position="215"/>
    </location>
</feature>
<proteinExistence type="inferred from homology"/>
<keyword evidence="3" id="KW-0132">Cell division</keyword>
<dbReference type="PIRSF" id="PIRSF005719">
    <property type="entry name" value="SMC"/>
    <property type="match status" value="1"/>
</dbReference>
<feature type="coiled-coil region" evidence="9">
    <location>
        <begin position="727"/>
        <end position="810"/>
    </location>
</feature>
<accession>A0A2K3NM53</accession>
<feature type="region of interest" description="Disordered" evidence="10">
    <location>
        <begin position="1072"/>
        <end position="1097"/>
    </location>
</feature>
<dbReference type="PANTHER" id="PTHR43977">
    <property type="entry name" value="STRUCTURAL MAINTENANCE OF CHROMOSOMES PROTEIN 3"/>
    <property type="match status" value="1"/>
</dbReference>
<evidence type="ECO:0000313" key="12">
    <source>
        <dbReference type="EMBL" id="PNY04107.1"/>
    </source>
</evidence>
<dbReference type="EMBL" id="ASHM01000183">
    <property type="protein sequence ID" value="PNY04107.1"/>
    <property type="molecule type" value="Genomic_DNA"/>
</dbReference>
<dbReference type="GO" id="GO:0016887">
    <property type="term" value="F:ATP hydrolysis activity"/>
    <property type="evidence" value="ECO:0007669"/>
    <property type="project" value="InterPro"/>
</dbReference>
<evidence type="ECO:0000256" key="5">
    <source>
        <dbReference type="ARBA" id="ARBA00023054"/>
    </source>
</evidence>
<evidence type="ECO:0000256" key="8">
    <source>
        <dbReference type="ARBA" id="ARBA00023306"/>
    </source>
</evidence>
<dbReference type="Gene3D" id="1.20.1060.20">
    <property type="match status" value="1"/>
</dbReference>
<dbReference type="STRING" id="57577.A0A2K3NM53"/>
<dbReference type="Proteomes" id="UP000236291">
    <property type="component" value="Unassembled WGS sequence"/>
</dbReference>
<sequence>FGYDSFNMFIKQVVIEGFKSYREQIATEDFSPKVNCVVGANGSGKTNFFHAIRFVLSDLFQNLRNEDRQALLHEGAGHSVLSAFVEIVFDNSDNRIPVDKEEVHLRRTIGMKKDEYFLDGKHITKTEVMNLLESAGFSRSNPYYVVQQGKIASLTLMKDSERLDLLKEIGGTRVYEERRRESNKRKQIIQVVQYLDERLKELDEEKEELRKYQQLDKQRKSLEYAIFNKEVQDAQLKLAERWQTLAEVHTSDLLSFRFCYKGHGAAILHKLAITVVKKSASANGHGWHLTTLELVHIEAARTRVSEISAKKYNEVLDAQEKSKDLENKLKDITKEHQNFIKEKEVIEKQRATALKKHTELELDVKDLQEKISGNVHAKKDAAKQLKILQNEIQESMNELDKISPSYDDLVQKEKDITKRIMEREKKLSILYQKQGRATQFSSKAARDKWLQKEIDDLEREKKLMEEIERLNDEMHGCDENINSRRTNITTLESQIAKSREGFNDYKVERDKLHDKRKSLWNQENELTAEIDKLRAEVEKAEKSLDHAIPGDVRRGLNSVRKICKTQNISGVHGPIIELLNCDEKFFTAVEVTAGNSLFHVVVENDDKSTEIIKHLNRQKGGRVTFIPLNRVNAPRVTYPQNSDVIPLLKKLNFRHDYTPAFSQVFARTVICKNLDVASKVARTDGLDCITLEGDQVSKKGSMTGGFYDHRRSRLKFMNIIKQNADSIHIKEEQLEKIDQKINELVTEQQKVDAQCAHNKSEIEELKRDIANSNKQKPLFSKALAKKEKSLVDVQTQIEQLKASIAMKKTEMGTELIDHLTPEEKKLLSDLNPEIKDLKEKLVACKTDRIESEARKAELETNLTTNLRRRKQELEAAISSIDADSMVIDAELKSQELSDAKILVDDASNQLTRVSESINNRTKQIAKIKDDMNKLKSLESEYERKLEEDAKELEEMLNKKNTYSAKEEEYTKKIRELGPLTSDAFDTCNDQLQQFSHVNKKALDQYINFTEQREELQKRQAELDAGDEKIRELISVLDQRKDESIERTFKGVARHFREVFSELVQGGHGHLVMMKKKDGDHDDDDQDEDGPREANPEGRVEKYIGVKVSFTGQGETQSMKQLSGGQKTVVALTLIFAIQRCDPAPFYLFDEIDAALDPQYRTAVGNMIRRLADIANTQFITTTFRPELVKVADKIYGVTHQNRVSRVNVISEDLALEFINQDQTQNAE</sequence>
<dbReference type="Gene3D" id="3.40.50.300">
    <property type="entry name" value="P-loop containing nucleotide triphosphate hydrolases"/>
    <property type="match status" value="2"/>
</dbReference>
<comment type="similarity">
    <text evidence="2">Belongs to the SMC family. SMC3 subfamily.</text>
</comment>
<keyword evidence="4" id="KW-0498">Mitosis</keyword>
<dbReference type="FunFam" id="3.40.50.300:FF:000424">
    <property type="entry name" value="Structural maintenance of chromosomes 3"/>
    <property type="match status" value="1"/>
</dbReference>
<comment type="subcellular location">
    <subcellularLocation>
        <location evidence="1">Nucleus</location>
    </subcellularLocation>
</comment>
<dbReference type="InterPro" id="IPR003395">
    <property type="entry name" value="RecF/RecN/SMC_N"/>
</dbReference>
<dbReference type="AlphaFoldDB" id="A0A2K3NM53"/>
<feature type="compositionally biased region" description="Basic and acidic residues" evidence="10">
    <location>
        <begin position="1088"/>
        <end position="1097"/>
    </location>
</feature>
<dbReference type="InterPro" id="IPR024704">
    <property type="entry name" value="SMC"/>
</dbReference>
<dbReference type="GO" id="GO:0051301">
    <property type="term" value="P:cell division"/>
    <property type="evidence" value="ECO:0007669"/>
    <property type="project" value="UniProtKB-KW"/>
</dbReference>